<dbReference type="Proteomes" id="UP000593564">
    <property type="component" value="Unassembled WGS sequence"/>
</dbReference>
<sequence>MYGQRPRFRPGGGDRGAPPPPAPLLNYHQNPNLFLQNPTPLAPNQYVQNPNYPLQNPNYPLQNPNYLLQNPNYQLQNPNFAIHTSNFPIQVPNVPPQQFPNQGVQPRPPRPNESLERVERAVVKARRDLLAAGESVSAWKVSQAALLSIQAESWDSLGMQMQQVPSLNRLIMTEGKFITLSLYRLMHLSTVSAGVRRITSLYDLELAICNSEGVKQFEELELGPLVRHPLVVHYFSVSSDVTKVFKITSEEIISCLCEFMGTHDGEEIDVKEFLDFIAKKRSVTGWENLSVRIQSLGYVILLLLQLQYFNLKA</sequence>
<protein>
    <submittedName>
        <fullName evidence="2">Uncharacterized protein</fullName>
    </submittedName>
</protein>
<dbReference type="AlphaFoldDB" id="A0A7J7GR74"/>
<feature type="region of interest" description="Disordered" evidence="1">
    <location>
        <begin position="1"/>
        <end position="29"/>
    </location>
</feature>
<organism evidence="2 3">
    <name type="scientific">Camellia sinensis</name>
    <name type="common">Tea plant</name>
    <name type="synonym">Thea sinensis</name>
    <dbReference type="NCBI Taxonomy" id="4442"/>
    <lineage>
        <taxon>Eukaryota</taxon>
        <taxon>Viridiplantae</taxon>
        <taxon>Streptophyta</taxon>
        <taxon>Embryophyta</taxon>
        <taxon>Tracheophyta</taxon>
        <taxon>Spermatophyta</taxon>
        <taxon>Magnoliopsida</taxon>
        <taxon>eudicotyledons</taxon>
        <taxon>Gunneridae</taxon>
        <taxon>Pentapetalae</taxon>
        <taxon>asterids</taxon>
        <taxon>Ericales</taxon>
        <taxon>Theaceae</taxon>
        <taxon>Camellia</taxon>
    </lineage>
</organism>
<evidence type="ECO:0000256" key="1">
    <source>
        <dbReference type="SAM" id="MobiDB-lite"/>
    </source>
</evidence>
<keyword evidence="3" id="KW-1185">Reference proteome</keyword>
<evidence type="ECO:0000313" key="2">
    <source>
        <dbReference type="EMBL" id="KAF5941918.1"/>
    </source>
</evidence>
<gene>
    <name evidence="2" type="ORF">HYC85_019560</name>
</gene>
<evidence type="ECO:0000313" key="3">
    <source>
        <dbReference type="Proteomes" id="UP000593564"/>
    </source>
</evidence>
<comment type="caution">
    <text evidence="2">The sequence shown here is derived from an EMBL/GenBank/DDBJ whole genome shotgun (WGS) entry which is preliminary data.</text>
</comment>
<name>A0A7J7GR74_CAMSI</name>
<dbReference type="EMBL" id="JACBKZ010000009">
    <property type="protein sequence ID" value="KAF5941918.1"/>
    <property type="molecule type" value="Genomic_DNA"/>
</dbReference>
<proteinExistence type="predicted"/>
<reference evidence="3" key="1">
    <citation type="journal article" date="2020" name="Nat. Commun.">
        <title>Genome assembly of wild tea tree DASZ reveals pedigree and selection history of tea varieties.</title>
        <authorList>
            <person name="Zhang W."/>
            <person name="Zhang Y."/>
            <person name="Qiu H."/>
            <person name="Guo Y."/>
            <person name="Wan H."/>
            <person name="Zhang X."/>
            <person name="Scossa F."/>
            <person name="Alseekh S."/>
            <person name="Zhang Q."/>
            <person name="Wang P."/>
            <person name="Xu L."/>
            <person name="Schmidt M.H."/>
            <person name="Jia X."/>
            <person name="Li D."/>
            <person name="Zhu A."/>
            <person name="Guo F."/>
            <person name="Chen W."/>
            <person name="Ni D."/>
            <person name="Usadel B."/>
            <person name="Fernie A.R."/>
            <person name="Wen W."/>
        </authorList>
    </citation>
    <scope>NUCLEOTIDE SEQUENCE [LARGE SCALE GENOMIC DNA]</scope>
    <source>
        <strain evidence="3">cv. G240</strain>
    </source>
</reference>
<reference evidence="2 3" key="2">
    <citation type="submission" date="2020-07" db="EMBL/GenBank/DDBJ databases">
        <title>Genome assembly of wild tea tree DASZ reveals pedigree and selection history of tea varieties.</title>
        <authorList>
            <person name="Zhang W."/>
        </authorList>
    </citation>
    <scope>NUCLEOTIDE SEQUENCE [LARGE SCALE GENOMIC DNA]</scope>
    <source>
        <strain evidence="3">cv. G240</strain>
        <tissue evidence="2">Leaf</tissue>
    </source>
</reference>
<accession>A0A7J7GR74</accession>